<comment type="caution">
    <text evidence="1">The sequence shown here is derived from an EMBL/GenBank/DDBJ whole genome shotgun (WGS) entry which is preliminary data.</text>
</comment>
<proteinExistence type="predicted"/>
<reference evidence="1 2" key="1">
    <citation type="journal article" date="2022" name="Hortic Res">
        <title>A haplotype resolved chromosomal level avocado genome allows analysis of novel avocado genes.</title>
        <authorList>
            <person name="Nath O."/>
            <person name="Fletcher S.J."/>
            <person name="Hayward A."/>
            <person name="Shaw L.M."/>
            <person name="Masouleh A.K."/>
            <person name="Furtado A."/>
            <person name="Henry R.J."/>
            <person name="Mitter N."/>
        </authorList>
    </citation>
    <scope>NUCLEOTIDE SEQUENCE [LARGE SCALE GENOMIC DNA]</scope>
    <source>
        <strain evidence="2">cv. Hass</strain>
    </source>
</reference>
<dbReference type="Proteomes" id="UP001234297">
    <property type="component" value="Chromosome 1"/>
</dbReference>
<sequence length="69" mass="8142">MSREDDVARLYQCARKYEIIVKQGTKATKNSKISFAIIYLERQCCYIYSHTNATKHRRRTSADHNKIFA</sequence>
<protein>
    <submittedName>
        <fullName evidence="1">Uncharacterized protein</fullName>
    </submittedName>
</protein>
<accession>A0ACC2MZB0</accession>
<organism evidence="1 2">
    <name type="scientific">Persea americana</name>
    <name type="common">Avocado</name>
    <dbReference type="NCBI Taxonomy" id="3435"/>
    <lineage>
        <taxon>Eukaryota</taxon>
        <taxon>Viridiplantae</taxon>
        <taxon>Streptophyta</taxon>
        <taxon>Embryophyta</taxon>
        <taxon>Tracheophyta</taxon>
        <taxon>Spermatophyta</taxon>
        <taxon>Magnoliopsida</taxon>
        <taxon>Magnoliidae</taxon>
        <taxon>Laurales</taxon>
        <taxon>Lauraceae</taxon>
        <taxon>Persea</taxon>
    </lineage>
</organism>
<evidence type="ECO:0000313" key="1">
    <source>
        <dbReference type="EMBL" id="KAJ8651147.1"/>
    </source>
</evidence>
<keyword evidence="2" id="KW-1185">Reference proteome</keyword>
<evidence type="ECO:0000313" key="2">
    <source>
        <dbReference type="Proteomes" id="UP001234297"/>
    </source>
</evidence>
<gene>
    <name evidence="1" type="ORF">MRB53_004170</name>
</gene>
<name>A0ACC2MZB0_PERAE</name>
<dbReference type="EMBL" id="CM056809">
    <property type="protein sequence ID" value="KAJ8651147.1"/>
    <property type="molecule type" value="Genomic_DNA"/>
</dbReference>